<proteinExistence type="predicted"/>
<evidence type="ECO:0000256" key="2">
    <source>
        <dbReference type="ARBA" id="ARBA00022801"/>
    </source>
</evidence>
<dbReference type="SUPFAM" id="SSF55811">
    <property type="entry name" value="Nudix"/>
    <property type="match status" value="1"/>
</dbReference>
<dbReference type="PANTHER" id="PTHR43046">
    <property type="entry name" value="GDP-MANNOSE MANNOSYL HYDROLASE"/>
    <property type="match status" value="1"/>
</dbReference>
<accession>A0A6L9S900</accession>
<evidence type="ECO:0000313" key="4">
    <source>
        <dbReference type="EMBL" id="NEE01547.1"/>
    </source>
</evidence>
<dbReference type="PANTHER" id="PTHR43046:SF16">
    <property type="entry name" value="ADP-RIBOSE PYROPHOSPHATASE YJHB-RELATED"/>
    <property type="match status" value="1"/>
</dbReference>
<comment type="caution">
    <text evidence="4">The sequence shown here is derived from an EMBL/GenBank/DDBJ whole genome shotgun (WGS) entry which is preliminary data.</text>
</comment>
<dbReference type="InterPro" id="IPR020084">
    <property type="entry name" value="NUDIX_hydrolase_CS"/>
</dbReference>
<dbReference type="InterPro" id="IPR000086">
    <property type="entry name" value="NUDIX_hydrolase_dom"/>
</dbReference>
<dbReference type="Proteomes" id="UP000475214">
    <property type="component" value="Unassembled WGS sequence"/>
</dbReference>
<protein>
    <submittedName>
        <fullName evidence="4">NUDIX domain-containing protein</fullName>
    </submittedName>
</protein>
<dbReference type="CDD" id="cd04683">
    <property type="entry name" value="NUDIX_Hydrolase"/>
    <property type="match status" value="1"/>
</dbReference>
<organism evidence="4 5">
    <name type="scientific">Phytoactinopolyspora halotolerans</name>
    <dbReference type="NCBI Taxonomy" id="1981512"/>
    <lineage>
        <taxon>Bacteria</taxon>
        <taxon>Bacillati</taxon>
        <taxon>Actinomycetota</taxon>
        <taxon>Actinomycetes</taxon>
        <taxon>Jiangellales</taxon>
        <taxon>Jiangellaceae</taxon>
        <taxon>Phytoactinopolyspora</taxon>
    </lineage>
</organism>
<gene>
    <name evidence="4" type="ORF">G1H10_15350</name>
</gene>
<feature type="domain" description="Nudix hydrolase" evidence="3">
    <location>
        <begin position="6"/>
        <end position="143"/>
    </location>
</feature>
<evidence type="ECO:0000256" key="1">
    <source>
        <dbReference type="ARBA" id="ARBA00001946"/>
    </source>
</evidence>
<dbReference type="RefSeq" id="WP_163739313.1">
    <property type="nucleotide sequence ID" value="NZ_JAAGOA010000010.1"/>
</dbReference>
<comment type="cofactor">
    <cofactor evidence="1">
        <name>Mg(2+)</name>
        <dbReference type="ChEBI" id="CHEBI:18420"/>
    </cofactor>
</comment>
<dbReference type="PROSITE" id="PS51462">
    <property type="entry name" value="NUDIX"/>
    <property type="match status" value="1"/>
</dbReference>
<name>A0A6L9S900_9ACTN</name>
<evidence type="ECO:0000259" key="3">
    <source>
        <dbReference type="PROSITE" id="PS51462"/>
    </source>
</evidence>
<sequence>MVDRFRVVPAAYVLLRRERGGAEQVWLELRRNTGYMDGYWAVPAGHVEHRESVFAAACREVAEELGVTVAAEDLRPLCVMHRTGGNGLAIDERVDFFFECRRWAGEPHVAEPEKAADMRWFPLDALPEPIVPHEYLVIDRLRKGDLPAVVSFGFDESDAG</sequence>
<keyword evidence="5" id="KW-1185">Reference proteome</keyword>
<dbReference type="EMBL" id="JAAGOA010000010">
    <property type="protein sequence ID" value="NEE01547.1"/>
    <property type="molecule type" value="Genomic_DNA"/>
</dbReference>
<dbReference type="InterPro" id="IPR015797">
    <property type="entry name" value="NUDIX_hydrolase-like_dom_sf"/>
</dbReference>
<dbReference type="Gene3D" id="3.90.79.10">
    <property type="entry name" value="Nucleoside Triphosphate Pyrophosphohydrolase"/>
    <property type="match status" value="1"/>
</dbReference>
<dbReference type="AlphaFoldDB" id="A0A6L9S900"/>
<dbReference type="GO" id="GO:0016787">
    <property type="term" value="F:hydrolase activity"/>
    <property type="evidence" value="ECO:0007669"/>
    <property type="project" value="UniProtKB-KW"/>
</dbReference>
<reference evidence="4 5" key="1">
    <citation type="submission" date="2020-02" db="EMBL/GenBank/DDBJ databases">
        <authorList>
            <person name="Li X.-J."/>
            <person name="Han X.-M."/>
        </authorList>
    </citation>
    <scope>NUCLEOTIDE SEQUENCE [LARGE SCALE GENOMIC DNA]</scope>
    <source>
        <strain evidence="4 5">CCTCC AB 2017055</strain>
    </source>
</reference>
<dbReference type="Pfam" id="PF00293">
    <property type="entry name" value="NUDIX"/>
    <property type="match status" value="1"/>
</dbReference>
<evidence type="ECO:0000313" key="5">
    <source>
        <dbReference type="Proteomes" id="UP000475214"/>
    </source>
</evidence>
<keyword evidence="2" id="KW-0378">Hydrolase</keyword>
<dbReference type="PROSITE" id="PS00893">
    <property type="entry name" value="NUDIX_BOX"/>
    <property type="match status" value="1"/>
</dbReference>